<name>K9UF23_CHAP6</name>
<dbReference type="KEGG" id="cmp:Cha6605_1924"/>
<dbReference type="STRING" id="1173020.Cha6605_1924"/>
<reference evidence="3 4" key="1">
    <citation type="submission" date="2012-05" db="EMBL/GenBank/DDBJ databases">
        <title>Finished chromosome of genome of Chamaesiphon sp. PCC 6605.</title>
        <authorList>
            <consortium name="US DOE Joint Genome Institute"/>
            <person name="Gugger M."/>
            <person name="Coursin T."/>
            <person name="Rippka R."/>
            <person name="Tandeau De Marsac N."/>
            <person name="Huntemann M."/>
            <person name="Wei C.-L."/>
            <person name="Han J."/>
            <person name="Detter J.C."/>
            <person name="Han C."/>
            <person name="Tapia R."/>
            <person name="Chen A."/>
            <person name="Kyrpides N."/>
            <person name="Mavromatis K."/>
            <person name="Markowitz V."/>
            <person name="Szeto E."/>
            <person name="Ivanova N."/>
            <person name="Pagani I."/>
            <person name="Pati A."/>
            <person name="Goodwin L."/>
            <person name="Nordberg H.P."/>
            <person name="Cantor M.N."/>
            <person name="Hua S.X."/>
            <person name="Woyke T."/>
            <person name="Kerfeld C.A."/>
        </authorList>
    </citation>
    <scope>NUCLEOTIDE SEQUENCE [LARGE SCALE GENOMIC DNA]</scope>
    <source>
        <strain evidence="4">ATCC 27169 / PCC 6605</strain>
    </source>
</reference>
<dbReference type="EMBL" id="CP003600">
    <property type="protein sequence ID" value="AFY93031.1"/>
    <property type="molecule type" value="Genomic_DNA"/>
</dbReference>
<keyword evidence="2" id="KW-0732">Signal</keyword>
<dbReference type="PROSITE" id="PS51257">
    <property type="entry name" value="PROKAR_LIPOPROTEIN"/>
    <property type="match status" value="1"/>
</dbReference>
<protein>
    <recommendedName>
        <fullName evidence="5">Lipoprotein</fullName>
    </recommendedName>
</protein>
<gene>
    <name evidence="3" type="ORF">Cha6605_1924</name>
</gene>
<evidence type="ECO:0000256" key="2">
    <source>
        <dbReference type="SAM" id="SignalP"/>
    </source>
</evidence>
<dbReference type="AlphaFoldDB" id="K9UF23"/>
<feature type="signal peptide" evidence="2">
    <location>
        <begin position="1"/>
        <end position="25"/>
    </location>
</feature>
<feature type="compositionally biased region" description="Polar residues" evidence="1">
    <location>
        <begin position="29"/>
        <end position="50"/>
    </location>
</feature>
<organism evidence="3 4">
    <name type="scientific">Chamaesiphon minutus (strain ATCC 27169 / PCC 6605)</name>
    <dbReference type="NCBI Taxonomy" id="1173020"/>
    <lineage>
        <taxon>Bacteria</taxon>
        <taxon>Bacillati</taxon>
        <taxon>Cyanobacteriota</taxon>
        <taxon>Cyanophyceae</taxon>
        <taxon>Gomontiellales</taxon>
        <taxon>Chamaesiphonaceae</taxon>
        <taxon>Chamaesiphon</taxon>
    </lineage>
</organism>
<keyword evidence="4" id="KW-1185">Reference proteome</keyword>
<evidence type="ECO:0000313" key="3">
    <source>
        <dbReference type="EMBL" id="AFY93031.1"/>
    </source>
</evidence>
<feature type="chain" id="PRO_5003936380" description="Lipoprotein" evidence="2">
    <location>
        <begin position="26"/>
        <end position="255"/>
    </location>
</feature>
<proteinExistence type="predicted"/>
<dbReference type="eggNOG" id="ENOG5033UGK">
    <property type="taxonomic scope" value="Bacteria"/>
</dbReference>
<evidence type="ECO:0000313" key="4">
    <source>
        <dbReference type="Proteomes" id="UP000010366"/>
    </source>
</evidence>
<dbReference type="RefSeq" id="WP_015159198.1">
    <property type="nucleotide sequence ID" value="NC_019697.1"/>
</dbReference>
<dbReference type="Proteomes" id="UP000010366">
    <property type="component" value="Chromosome"/>
</dbReference>
<evidence type="ECO:0000256" key="1">
    <source>
        <dbReference type="SAM" id="MobiDB-lite"/>
    </source>
</evidence>
<evidence type="ECO:0008006" key="5">
    <source>
        <dbReference type="Google" id="ProtNLM"/>
    </source>
</evidence>
<feature type="region of interest" description="Disordered" evidence="1">
    <location>
        <begin position="29"/>
        <end position="56"/>
    </location>
</feature>
<accession>K9UF23</accession>
<dbReference type="HOGENOM" id="CLU_095238_0_0_3"/>
<sequence length="255" mass="27860">MQVSQKIFFLAALIGILGISSCARTSTPNQAQVDKSTPTQQPQANKQIDVTTPVEATDEAKEREREVQDEQVPTSLTNVGNYGEALYDTAKAGDWTKASANLKLLQQVTGKLPAEIAQKDVARLKLTTTNLNRSITAKNKSTTLQEANQVTLIAARMTTEFKPKVPVEVTLLDYYGREFEILSASGNKAQLTKTAAEFQQTWNTLRPATQARNSSEAKTFDAIAARIQAAKSPAEYGRLATPVLDAVDKLEKVFL</sequence>
<dbReference type="PATRIC" id="fig|1173020.3.peg.2188"/>